<evidence type="ECO:0000259" key="2">
    <source>
        <dbReference type="Pfam" id="PF09850"/>
    </source>
</evidence>
<dbReference type="Gene3D" id="1.25.40.590">
    <property type="entry name" value="Type IV / VI secretion system, DotU"/>
    <property type="match status" value="1"/>
</dbReference>
<feature type="transmembrane region" description="Helical" evidence="1">
    <location>
        <begin position="184"/>
        <end position="202"/>
    </location>
</feature>
<dbReference type="Proteomes" id="UP000461443">
    <property type="component" value="Unassembled WGS sequence"/>
</dbReference>
<dbReference type="AlphaFoldDB" id="A0A845SLC4"/>
<name>A0A845SLC4_9GAMM</name>
<keyword evidence="4" id="KW-1185">Reference proteome</keyword>
<dbReference type="EMBL" id="WUBS01000011">
    <property type="protein sequence ID" value="NDL64182.1"/>
    <property type="molecule type" value="Genomic_DNA"/>
</dbReference>
<dbReference type="PANTHER" id="PTHR38033">
    <property type="entry name" value="MEMBRANE PROTEIN-RELATED"/>
    <property type="match status" value="1"/>
</dbReference>
<dbReference type="PANTHER" id="PTHR38033:SF1">
    <property type="entry name" value="DOTU FAMILY TYPE IV_VI SECRETION SYSTEM PROTEIN"/>
    <property type="match status" value="1"/>
</dbReference>
<organism evidence="3 4">
    <name type="scientific">Acerihabitans arboris</name>
    <dbReference type="NCBI Taxonomy" id="2691583"/>
    <lineage>
        <taxon>Bacteria</taxon>
        <taxon>Pseudomonadati</taxon>
        <taxon>Pseudomonadota</taxon>
        <taxon>Gammaproteobacteria</taxon>
        <taxon>Enterobacterales</taxon>
        <taxon>Pectobacteriaceae</taxon>
        <taxon>Acerihabitans</taxon>
    </lineage>
</organism>
<dbReference type="RefSeq" id="WP_162366904.1">
    <property type="nucleotide sequence ID" value="NZ_WUBS01000011.1"/>
</dbReference>
<dbReference type="InterPro" id="IPR038522">
    <property type="entry name" value="T4/T6SS_DotU_sf"/>
</dbReference>
<sequence>MNENATSLVDQIFYPGWLMVSQLRNGQEITDGQMLYRRACDWIDSWRGQLSAAGISEASAEHMLYAICALFDESVLNRHQQDSGFHTWLANPLQAKYFRMLNAGEELWERIRAVLHEPSPDPAVLACFYRVLQLGFTGRYRERDDERLEDVIQALGRQVAPFALTQDAPLVSRAGRLRPGRRRYWLSWAAGIVMLAGFWLALSSSLERLVAHITELR</sequence>
<dbReference type="Pfam" id="PF09850">
    <property type="entry name" value="DotU"/>
    <property type="match status" value="1"/>
</dbReference>
<reference evidence="3 4" key="2">
    <citation type="submission" date="2020-02" db="EMBL/GenBank/DDBJ databases">
        <title>The new genus of Enterobacteriales.</title>
        <authorList>
            <person name="Kim I.S."/>
        </authorList>
    </citation>
    <scope>NUCLEOTIDE SEQUENCE [LARGE SCALE GENOMIC DNA]</scope>
    <source>
        <strain evidence="3 4">SAP-6</strain>
    </source>
</reference>
<evidence type="ECO:0000256" key="1">
    <source>
        <dbReference type="SAM" id="Phobius"/>
    </source>
</evidence>
<reference evidence="3 4" key="1">
    <citation type="submission" date="2019-12" db="EMBL/GenBank/DDBJ databases">
        <authorList>
            <person name="Lee S.D."/>
        </authorList>
    </citation>
    <scope>NUCLEOTIDE SEQUENCE [LARGE SCALE GENOMIC DNA]</scope>
    <source>
        <strain evidence="3 4">SAP-6</strain>
    </source>
</reference>
<gene>
    <name evidence="3" type="ORF">GRH90_15690</name>
</gene>
<keyword evidence="1" id="KW-1133">Transmembrane helix</keyword>
<evidence type="ECO:0000313" key="4">
    <source>
        <dbReference type="Proteomes" id="UP000461443"/>
    </source>
</evidence>
<proteinExistence type="predicted"/>
<protein>
    <submittedName>
        <fullName evidence="3">DotU family type IV/VI secretion system protein</fullName>
    </submittedName>
</protein>
<dbReference type="InterPro" id="IPR017732">
    <property type="entry name" value="T4/T6SS_DotU"/>
</dbReference>
<accession>A0A845SLC4</accession>
<evidence type="ECO:0000313" key="3">
    <source>
        <dbReference type="EMBL" id="NDL64182.1"/>
    </source>
</evidence>
<keyword evidence="1" id="KW-0472">Membrane</keyword>
<dbReference type="NCBIfam" id="NF038239">
    <property type="entry name" value="T6SS_TssL_short"/>
    <property type="match status" value="1"/>
</dbReference>
<keyword evidence="1" id="KW-0812">Transmembrane</keyword>
<dbReference type="NCBIfam" id="TIGR03349">
    <property type="entry name" value="IV_VI_DotU"/>
    <property type="match status" value="1"/>
</dbReference>
<comment type="caution">
    <text evidence="3">The sequence shown here is derived from an EMBL/GenBank/DDBJ whole genome shotgun (WGS) entry which is preliminary data.</text>
</comment>
<feature type="domain" description="Type IV / VI secretion system DotU" evidence="2">
    <location>
        <begin position="12"/>
        <end position="203"/>
    </location>
</feature>